<evidence type="ECO:0000256" key="11">
    <source>
        <dbReference type="ARBA" id="ARBA00047365"/>
    </source>
</evidence>
<evidence type="ECO:0000256" key="12">
    <source>
        <dbReference type="PIRNR" id="PIRNR000368"/>
    </source>
</evidence>
<keyword evidence="8 12" id="KW-0560">Oxidoreductase</keyword>
<evidence type="ECO:0000256" key="4">
    <source>
        <dbReference type="ARBA" id="ARBA00014281"/>
    </source>
</evidence>
<dbReference type="SFLD" id="SFLDG01063">
    <property type="entry name" value="activating_enzymes__group_1"/>
    <property type="match status" value="1"/>
</dbReference>
<dbReference type="Proteomes" id="UP001332931">
    <property type="component" value="Unassembled WGS sequence"/>
</dbReference>
<dbReference type="SUPFAM" id="SSF102114">
    <property type="entry name" value="Radical SAM enzymes"/>
    <property type="match status" value="1"/>
</dbReference>
<evidence type="ECO:0000256" key="9">
    <source>
        <dbReference type="ARBA" id="ARBA00023004"/>
    </source>
</evidence>
<dbReference type="SFLD" id="SFLDS00029">
    <property type="entry name" value="Radical_SAM"/>
    <property type="match status" value="1"/>
</dbReference>
<keyword evidence="10" id="KW-0411">Iron-sulfur</keyword>
<dbReference type="InterPro" id="IPR001989">
    <property type="entry name" value="Radical_activat_CS"/>
</dbReference>
<evidence type="ECO:0000313" key="13">
    <source>
        <dbReference type="EMBL" id="MEE6146422.1"/>
    </source>
</evidence>
<evidence type="ECO:0000256" key="10">
    <source>
        <dbReference type="ARBA" id="ARBA00023014"/>
    </source>
</evidence>
<dbReference type="InterPro" id="IPR012837">
    <property type="entry name" value="NrdG"/>
</dbReference>
<dbReference type="NCBIfam" id="TIGR02491">
    <property type="entry name" value="NrdG"/>
    <property type="match status" value="1"/>
</dbReference>
<evidence type="ECO:0000256" key="1">
    <source>
        <dbReference type="ARBA" id="ARBA00001966"/>
    </source>
</evidence>
<sequence>MNYAEIKYCDIANGPGVRTTLFVSGCRLHCPGCFNESAWSFTAGDPFTRQVEDKIIESMEPFYVDGLSVLGGEPTEPENAAALAPFLRRVRERFGTEKNVWLYSGRTLEELLPGGLHGSEDLSSILDCVDVLVDGPWIAAEHDISLRFRGSANQRLIDVPATLAGHREGVLSGNEAVLWEDEAVYTTHTME</sequence>
<evidence type="ECO:0000256" key="3">
    <source>
        <dbReference type="ARBA" id="ARBA00009777"/>
    </source>
</evidence>
<dbReference type="SFLD" id="SFLDF00299">
    <property type="entry name" value="anaerobic_ribonucleoside-triph"/>
    <property type="match status" value="1"/>
</dbReference>
<comment type="cofactor">
    <cofactor evidence="1">
        <name>[4Fe-4S] cluster</name>
        <dbReference type="ChEBI" id="CHEBI:49883"/>
    </cofactor>
</comment>
<keyword evidence="9" id="KW-0408">Iron</keyword>
<dbReference type="Pfam" id="PF13353">
    <property type="entry name" value="Fer4_12"/>
    <property type="match status" value="1"/>
</dbReference>
<proteinExistence type="inferred from homology"/>
<comment type="caution">
    <text evidence="13">The sequence shown here is derived from an EMBL/GenBank/DDBJ whole genome shotgun (WGS) entry which is preliminary data.</text>
</comment>
<dbReference type="PANTHER" id="PTHR30352">
    <property type="entry name" value="PYRUVATE FORMATE-LYASE-ACTIVATING ENZYME"/>
    <property type="match status" value="1"/>
</dbReference>
<organism evidence="13 14">
    <name type="scientific">Olsenella absiana</name>
    <dbReference type="NCBI Taxonomy" id="3115222"/>
    <lineage>
        <taxon>Bacteria</taxon>
        <taxon>Bacillati</taxon>
        <taxon>Actinomycetota</taxon>
        <taxon>Coriobacteriia</taxon>
        <taxon>Coriobacteriales</taxon>
        <taxon>Atopobiaceae</taxon>
        <taxon>Olsenella</taxon>
    </lineage>
</organism>
<keyword evidence="7" id="KW-0479">Metal-binding</keyword>
<dbReference type="InterPro" id="IPR007197">
    <property type="entry name" value="rSAM"/>
</dbReference>
<dbReference type="RefSeq" id="WP_330957188.1">
    <property type="nucleotide sequence ID" value="NZ_JAZGJQ010000001.1"/>
</dbReference>
<accession>A0ABU7R748</accession>
<reference evidence="13 14" key="1">
    <citation type="submission" date="2024-01" db="EMBL/GenBank/DDBJ databases">
        <title>Description of Olsenella sp. nov., isolated from pig feces.</title>
        <authorList>
            <person name="Chang Y.-H."/>
        </authorList>
    </citation>
    <scope>NUCLEOTIDE SEQUENCE [LARGE SCALE GENOMIC DNA]</scope>
    <source>
        <strain evidence="13 14">YH-ols2223</strain>
    </source>
</reference>
<dbReference type="PANTHER" id="PTHR30352:SF2">
    <property type="entry name" value="ANAEROBIC RIBONUCLEOSIDE-TRIPHOSPHATE REDUCTASE-ACTIVATING PROTEIN"/>
    <property type="match status" value="1"/>
</dbReference>
<dbReference type="InterPro" id="IPR058240">
    <property type="entry name" value="rSAM_sf"/>
</dbReference>
<dbReference type="EMBL" id="JAZGJQ010000001">
    <property type="protein sequence ID" value="MEE6146422.1"/>
    <property type="molecule type" value="Genomic_DNA"/>
</dbReference>
<evidence type="ECO:0000256" key="2">
    <source>
        <dbReference type="ARBA" id="ARBA00003852"/>
    </source>
</evidence>
<protein>
    <recommendedName>
        <fullName evidence="4 12">Anaerobic ribonucleoside-triphosphate reductase-activating protein</fullName>
        <ecNumber evidence="12">1.97.1.-</ecNumber>
    </recommendedName>
</protein>
<dbReference type="InterPro" id="IPR034457">
    <property type="entry name" value="Organic_radical-activating"/>
</dbReference>
<dbReference type="Gene3D" id="3.20.20.70">
    <property type="entry name" value="Aldolase class I"/>
    <property type="match status" value="1"/>
</dbReference>
<dbReference type="PROSITE" id="PS01087">
    <property type="entry name" value="RADICAL_ACTIVATING"/>
    <property type="match status" value="1"/>
</dbReference>
<gene>
    <name evidence="13" type="primary">nrdG</name>
    <name evidence="13" type="ORF">VXJ25_00210</name>
</gene>
<name>A0ABU7R748_9ACTN</name>
<evidence type="ECO:0000313" key="14">
    <source>
        <dbReference type="Proteomes" id="UP001332931"/>
    </source>
</evidence>
<keyword evidence="14" id="KW-1185">Reference proteome</keyword>
<comment type="function">
    <text evidence="2 12">Activation of anaerobic ribonucleoside-triphosphate reductase under anaerobic conditions by generation of an organic free radical, using S-adenosylmethionine and reduced flavodoxin as cosubstrates to produce 5'-deoxy-adenosine.</text>
</comment>
<evidence type="ECO:0000256" key="5">
    <source>
        <dbReference type="ARBA" id="ARBA00022485"/>
    </source>
</evidence>
<dbReference type="EC" id="1.97.1.-" evidence="12"/>
<keyword evidence="5" id="KW-0004">4Fe-4S</keyword>
<comment type="catalytic activity">
    <reaction evidence="11">
        <text>glycyl-[protein] + reduced [flavodoxin] + S-adenosyl-L-methionine = glycin-2-yl radical-[protein] + semiquinone [flavodoxin] + 5'-deoxyadenosine + L-methionine + H(+)</text>
        <dbReference type="Rhea" id="RHEA:61976"/>
        <dbReference type="Rhea" id="RHEA-COMP:10622"/>
        <dbReference type="Rhea" id="RHEA-COMP:14480"/>
        <dbReference type="Rhea" id="RHEA-COMP:15993"/>
        <dbReference type="Rhea" id="RHEA-COMP:15994"/>
        <dbReference type="ChEBI" id="CHEBI:15378"/>
        <dbReference type="ChEBI" id="CHEBI:17319"/>
        <dbReference type="ChEBI" id="CHEBI:29947"/>
        <dbReference type="ChEBI" id="CHEBI:32722"/>
        <dbReference type="ChEBI" id="CHEBI:57618"/>
        <dbReference type="ChEBI" id="CHEBI:57844"/>
        <dbReference type="ChEBI" id="CHEBI:59789"/>
        <dbReference type="ChEBI" id="CHEBI:140311"/>
    </reaction>
</comment>
<dbReference type="InterPro" id="IPR013785">
    <property type="entry name" value="Aldolase_TIM"/>
</dbReference>
<evidence type="ECO:0000256" key="8">
    <source>
        <dbReference type="ARBA" id="ARBA00023002"/>
    </source>
</evidence>
<keyword evidence="6" id="KW-0949">S-adenosyl-L-methionine</keyword>
<evidence type="ECO:0000256" key="7">
    <source>
        <dbReference type="ARBA" id="ARBA00022723"/>
    </source>
</evidence>
<dbReference type="SFLD" id="SFLDG01066">
    <property type="entry name" value="organic_radical-activating_enz"/>
    <property type="match status" value="1"/>
</dbReference>
<comment type="similarity">
    <text evidence="3 12">Belongs to the organic radical-activating enzymes family.</text>
</comment>
<dbReference type="PIRSF" id="PIRSF000368">
    <property type="entry name" value="NrdG"/>
    <property type="match status" value="1"/>
</dbReference>
<evidence type="ECO:0000256" key="6">
    <source>
        <dbReference type="ARBA" id="ARBA00022691"/>
    </source>
</evidence>